<dbReference type="PANTHER" id="PTHR10937">
    <property type="entry name" value="GLUCOSAMINE--FRUCTOSE-6-PHOSPHATE AMINOTRANSFERASE, ISOMERIZING"/>
    <property type="match status" value="1"/>
</dbReference>
<gene>
    <name evidence="4" type="ORF">CCAX7_009010</name>
</gene>
<dbReference type="KEGG" id="ccot:CCAX7_009010"/>
<evidence type="ECO:0000313" key="4">
    <source>
        <dbReference type="EMBL" id="BDI28850.1"/>
    </source>
</evidence>
<keyword evidence="5" id="KW-1185">Reference proteome</keyword>
<dbReference type="InterPro" id="IPR035490">
    <property type="entry name" value="GlmS/FrlB_SIS"/>
</dbReference>
<dbReference type="Pfam" id="PF01380">
    <property type="entry name" value="SIS"/>
    <property type="match status" value="1"/>
</dbReference>
<keyword evidence="4" id="KW-0808">Transferase</keyword>
<dbReference type="FunCoup" id="A0A402CU50">
    <property type="interactions" value="24"/>
</dbReference>
<dbReference type="InterPro" id="IPR001347">
    <property type="entry name" value="SIS_dom"/>
</dbReference>
<dbReference type="EMBL" id="AP025739">
    <property type="protein sequence ID" value="BDI28850.1"/>
    <property type="molecule type" value="Genomic_DNA"/>
</dbReference>
<dbReference type="EC" id="2.6.1.16" evidence="2"/>
<dbReference type="PROSITE" id="PS51464">
    <property type="entry name" value="SIS"/>
    <property type="match status" value="2"/>
</dbReference>
<dbReference type="Proteomes" id="UP000287394">
    <property type="component" value="Chromosome"/>
</dbReference>
<proteinExistence type="predicted"/>
<dbReference type="GO" id="GO:0004360">
    <property type="term" value="F:glutamine-fructose-6-phosphate transaminase (isomerizing) activity"/>
    <property type="evidence" value="ECO:0007669"/>
    <property type="project" value="UniProtKB-EC"/>
</dbReference>
<dbReference type="InterPro" id="IPR035472">
    <property type="entry name" value="RpiR-like_SIS"/>
</dbReference>
<evidence type="ECO:0000256" key="3">
    <source>
        <dbReference type="ARBA" id="ARBA00016090"/>
    </source>
</evidence>
<accession>A0A402CU50</accession>
<comment type="catalytic activity">
    <reaction evidence="1">
        <text>D-fructose 6-phosphate + L-glutamine = D-glucosamine 6-phosphate + L-glutamate</text>
        <dbReference type="Rhea" id="RHEA:13237"/>
        <dbReference type="ChEBI" id="CHEBI:29985"/>
        <dbReference type="ChEBI" id="CHEBI:58359"/>
        <dbReference type="ChEBI" id="CHEBI:58725"/>
        <dbReference type="ChEBI" id="CHEBI:61527"/>
        <dbReference type="EC" id="2.6.1.16"/>
    </reaction>
</comment>
<reference evidence="4 5" key="1">
    <citation type="journal article" date="2019" name="Int. J. Syst. Evol. Microbiol.">
        <title>Capsulimonas corticalis gen. nov., sp. nov., an aerobic capsulated bacterium, of a novel bacterial order, Capsulimonadales ord. nov., of the class Armatimonadia of the phylum Armatimonadetes.</title>
        <authorList>
            <person name="Li J."/>
            <person name="Kudo C."/>
            <person name="Tonouchi A."/>
        </authorList>
    </citation>
    <scope>NUCLEOTIDE SEQUENCE [LARGE SCALE GENOMIC DNA]</scope>
    <source>
        <strain evidence="4 5">AX-7</strain>
    </source>
</reference>
<dbReference type="InterPro" id="IPR046348">
    <property type="entry name" value="SIS_dom_sf"/>
</dbReference>
<evidence type="ECO:0000313" key="5">
    <source>
        <dbReference type="Proteomes" id="UP000287394"/>
    </source>
</evidence>
<dbReference type="OrthoDB" id="3285577at2"/>
<dbReference type="GO" id="GO:0006002">
    <property type="term" value="P:fructose 6-phosphate metabolic process"/>
    <property type="evidence" value="ECO:0007669"/>
    <property type="project" value="TreeGrafter"/>
</dbReference>
<protein>
    <recommendedName>
        <fullName evidence="3">Glutamine--fructose-6-phosphate aminotransferase [isomerizing]</fullName>
        <ecNumber evidence="2">2.6.1.16</ecNumber>
    </recommendedName>
</protein>
<dbReference type="AlphaFoldDB" id="A0A402CU50"/>
<dbReference type="CDD" id="cd05009">
    <property type="entry name" value="SIS_GlmS_GlmD_2"/>
    <property type="match status" value="1"/>
</dbReference>
<evidence type="ECO:0000256" key="1">
    <source>
        <dbReference type="ARBA" id="ARBA00001031"/>
    </source>
</evidence>
<dbReference type="GO" id="GO:0006487">
    <property type="term" value="P:protein N-linked glycosylation"/>
    <property type="evidence" value="ECO:0007669"/>
    <property type="project" value="TreeGrafter"/>
</dbReference>
<dbReference type="GO" id="GO:0006047">
    <property type="term" value="P:UDP-N-acetylglucosamine metabolic process"/>
    <property type="evidence" value="ECO:0007669"/>
    <property type="project" value="TreeGrafter"/>
</dbReference>
<evidence type="ECO:0000256" key="2">
    <source>
        <dbReference type="ARBA" id="ARBA00012916"/>
    </source>
</evidence>
<dbReference type="GO" id="GO:0097367">
    <property type="term" value="F:carbohydrate derivative binding"/>
    <property type="evidence" value="ECO:0007669"/>
    <property type="project" value="InterPro"/>
</dbReference>
<dbReference type="RefSeq" id="WP_119320907.1">
    <property type="nucleotide sequence ID" value="NZ_AP025739.1"/>
</dbReference>
<dbReference type="CDD" id="cd05013">
    <property type="entry name" value="SIS_RpiR"/>
    <property type="match status" value="1"/>
</dbReference>
<dbReference type="PANTHER" id="PTHR10937:SF0">
    <property type="entry name" value="GLUTAMINE--FRUCTOSE-6-PHOSPHATE TRANSAMINASE (ISOMERIZING)"/>
    <property type="match status" value="1"/>
</dbReference>
<name>A0A402CU50_9BACT</name>
<dbReference type="SUPFAM" id="SSF53697">
    <property type="entry name" value="SIS domain"/>
    <property type="match status" value="1"/>
</dbReference>
<organism evidence="4 5">
    <name type="scientific">Capsulimonas corticalis</name>
    <dbReference type="NCBI Taxonomy" id="2219043"/>
    <lineage>
        <taxon>Bacteria</taxon>
        <taxon>Bacillati</taxon>
        <taxon>Armatimonadota</taxon>
        <taxon>Armatimonadia</taxon>
        <taxon>Capsulimonadales</taxon>
        <taxon>Capsulimonadaceae</taxon>
        <taxon>Capsulimonas</taxon>
    </lineage>
</organism>
<keyword evidence="4" id="KW-0032">Aminotransferase</keyword>
<sequence length="337" mass="36659">MNSFLQDIYGQPDALRLALRACSGSLKPDLERAADRIRQANRVVLTSMGSAYYSCQPPAYALQALHPNVQLCETADLLERDVFPDSLTIILSRSGESGEIAEYARRIRARGGDLIAVTMTPGSTLAEAADLVIHNPSPFDGFICTKAYSTLTLIGLILARMVNETFDDTLIQRLEQLFDHMEATQEELDRQIGALPALDRLDGVTLLSHGSGIATAWAGALWIEEAARIRASVSSYSAFRHGPIEQVEPGFTAIAIDLEPDAQSRAARQELEARGARLITVSPEGEEDATIALPLEGLPAEFRPIAAAPTLQLCAHHAARLRGLNAGDMRYLNWVVK</sequence>
<dbReference type="Gene3D" id="3.40.50.10490">
    <property type="entry name" value="Glucose-6-phosphate isomerase like protein, domain 1"/>
    <property type="match status" value="2"/>
</dbReference>